<dbReference type="PANTHER" id="PTHR10696">
    <property type="entry name" value="GAMMA-BUTYROBETAINE HYDROXYLASE-RELATED"/>
    <property type="match status" value="1"/>
</dbReference>
<keyword evidence="3" id="KW-0045">Antibiotic biosynthesis</keyword>
<feature type="domain" description="TauD/TfdA-like" evidence="4">
    <location>
        <begin position="125"/>
        <end position="304"/>
    </location>
</feature>
<dbReference type="SUPFAM" id="SSF51197">
    <property type="entry name" value="Clavaminate synthase-like"/>
    <property type="match status" value="1"/>
</dbReference>
<evidence type="ECO:0000256" key="3">
    <source>
        <dbReference type="ARBA" id="ARBA00023194"/>
    </source>
</evidence>
<dbReference type="Gene3D" id="3.60.130.10">
    <property type="entry name" value="Clavaminate synthase-like"/>
    <property type="match status" value="1"/>
</dbReference>
<evidence type="ECO:0000313" key="6">
    <source>
        <dbReference type="Proteomes" id="UP000076962"/>
    </source>
</evidence>
<dbReference type="PANTHER" id="PTHR10696:SF56">
    <property type="entry name" value="TAUD_TFDA-LIKE DOMAIN-CONTAINING PROTEIN"/>
    <property type="match status" value="1"/>
</dbReference>
<evidence type="ECO:0000313" key="5">
    <source>
        <dbReference type="EMBL" id="OAD19628.1"/>
    </source>
</evidence>
<keyword evidence="5" id="KW-0223">Dioxygenase</keyword>
<accession>A0A176RV76</accession>
<evidence type="ECO:0000256" key="1">
    <source>
        <dbReference type="ARBA" id="ARBA00001954"/>
    </source>
</evidence>
<organism evidence="5 6">
    <name type="scientific">Candidatus Thiomargarita nelsonii</name>
    <dbReference type="NCBI Taxonomy" id="1003181"/>
    <lineage>
        <taxon>Bacteria</taxon>
        <taxon>Pseudomonadati</taxon>
        <taxon>Pseudomonadota</taxon>
        <taxon>Gammaproteobacteria</taxon>
        <taxon>Thiotrichales</taxon>
        <taxon>Thiotrichaceae</taxon>
        <taxon>Thiomargarita</taxon>
    </lineage>
</organism>
<protein>
    <submittedName>
        <fullName evidence="5">Taurine catabolism dioxygenase</fullName>
        <ecNumber evidence="5">1.-.-.-</ecNumber>
    </submittedName>
</protein>
<dbReference type="GO" id="GO:0016706">
    <property type="term" value="F:2-oxoglutarate-dependent dioxygenase activity"/>
    <property type="evidence" value="ECO:0007669"/>
    <property type="project" value="UniProtKB-ARBA"/>
</dbReference>
<dbReference type="Pfam" id="PF02668">
    <property type="entry name" value="TauD"/>
    <property type="match status" value="1"/>
</dbReference>
<dbReference type="InterPro" id="IPR050411">
    <property type="entry name" value="AlphaKG_dependent_hydroxylases"/>
</dbReference>
<dbReference type="InterPro" id="IPR042098">
    <property type="entry name" value="TauD-like_sf"/>
</dbReference>
<keyword evidence="2 5" id="KW-0560">Oxidoreductase</keyword>
<keyword evidence="6" id="KW-1185">Reference proteome</keyword>
<comment type="cofactor">
    <cofactor evidence="1">
        <name>Fe(2+)</name>
        <dbReference type="ChEBI" id="CHEBI:29033"/>
    </cofactor>
</comment>
<dbReference type="EMBL" id="LUTY01002723">
    <property type="protein sequence ID" value="OAD19628.1"/>
    <property type="molecule type" value="Genomic_DNA"/>
</dbReference>
<name>A0A176RV76_9GAMM</name>
<evidence type="ECO:0000256" key="2">
    <source>
        <dbReference type="ARBA" id="ARBA00023002"/>
    </source>
</evidence>
<dbReference type="Proteomes" id="UP000076962">
    <property type="component" value="Unassembled WGS sequence"/>
</dbReference>
<dbReference type="InterPro" id="IPR003819">
    <property type="entry name" value="TauD/TfdA-like"/>
</dbReference>
<reference evidence="5 6" key="1">
    <citation type="submission" date="2016-05" db="EMBL/GenBank/DDBJ databases">
        <title>Single-cell genome of chain-forming Candidatus Thiomargarita nelsonii and comparison to other large sulfur-oxidizing bacteria.</title>
        <authorList>
            <person name="Winkel M."/>
            <person name="Salman V."/>
            <person name="Woyke T."/>
            <person name="Schulz-Vogt H."/>
            <person name="Richter M."/>
            <person name="Flood B."/>
            <person name="Bailey J."/>
            <person name="Amann R."/>
            <person name="Mussmann M."/>
        </authorList>
    </citation>
    <scope>NUCLEOTIDE SEQUENCE [LARGE SCALE GENOMIC DNA]</scope>
    <source>
        <strain evidence="5 6">THI036</strain>
    </source>
</reference>
<comment type="caution">
    <text evidence="5">The sequence shown here is derived from an EMBL/GenBank/DDBJ whole genome shotgun (WGS) entry which is preliminary data.</text>
</comment>
<evidence type="ECO:0000259" key="4">
    <source>
        <dbReference type="Pfam" id="PF02668"/>
    </source>
</evidence>
<dbReference type="GO" id="GO:0017000">
    <property type="term" value="P:antibiotic biosynthetic process"/>
    <property type="evidence" value="ECO:0007669"/>
    <property type="project" value="UniProtKB-KW"/>
</dbReference>
<sequence>MLNDKSADYASAEYKRINILNLQTENSPFNLDNDKAYQAWRARKLENYPSDLSALVVEVNDPRRLTRAEHEAILARCQLANMAIYASGLKNEDKAIPRELGKQFNLTQLDNNMCADDDAITSLTVASGGTRQTYIPYTNRPIHWHTDGYYNALDKQIYAILLHCVRSADKGGENALLDHDIAYIMLRDENPDYIHALMQPEVMCIPPNVTKGEEIRPTRCGPVFSLEPGGSLHMRYTKRKRSITWQSDKLTQAAVQFLEKMLDSDSAYIFRATLQAGQGLISNNVLHDRSGFTETNQQRLLYRARYYQRIANS</sequence>
<proteinExistence type="predicted"/>
<gene>
    <name evidence="5" type="ORF">THIOM_004724</name>
</gene>
<dbReference type="AlphaFoldDB" id="A0A176RV76"/>
<dbReference type="EC" id="1.-.-.-" evidence="5"/>
<dbReference type="PATRIC" id="fig|1003181.4.peg.6200"/>